<evidence type="ECO:0000313" key="4">
    <source>
        <dbReference type="Proteomes" id="UP000051587"/>
    </source>
</evidence>
<dbReference type="PRINTS" id="PR00411">
    <property type="entry name" value="PNDRDTASEI"/>
</dbReference>
<dbReference type="SUPFAM" id="SSF51905">
    <property type="entry name" value="FAD/NAD(P)-binding domain"/>
    <property type="match status" value="1"/>
</dbReference>
<evidence type="ECO:0000259" key="2">
    <source>
        <dbReference type="Pfam" id="PF01266"/>
    </source>
</evidence>
<evidence type="ECO:0000313" key="3">
    <source>
        <dbReference type="EMBL" id="CUH64483.1"/>
    </source>
</evidence>
<keyword evidence="4" id="KW-1185">Reference proteome</keyword>
<dbReference type="Gene3D" id="3.30.9.10">
    <property type="entry name" value="D-Amino Acid Oxidase, subunit A, domain 2"/>
    <property type="match status" value="1"/>
</dbReference>
<dbReference type="PANTHER" id="PTHR13847:SF281">
    <property type="entry name" value="FAD DEPENDENT OXIDOREDUCTASE DOMAIN-CONTAINING PROTEIN"/>
    <property type="match status" value="1"/>
</dbReference>
<protein>
    <submittedName>
        <fullName evidence="3">Gamma-glutamylputrescine oxidoreductase</fullName>
        <ecNumber evidence="3">1.4.3.-</ecNumber>
    </submittedName>
</protein>
<dbReference type="EC" id="1.4.3.-" evidence="3"/>
<reference evidence="3 4" key="1">
    <citation type="submission" date="2015-09" db="EMBL/GenBank/DDBJ databases">
        <authorList>
            <consortium name="Swine Surveillance"/>
        </authorList>
    </citation>
    <scope>NUCLEOTIDE SEQUENCE [LARGE SCALE GENOMIC DNA]</scope>
    <source>
        <strain evidence="3 4">CECT 4357</strain>
    </source>
</reference>
<dbReference type="Gene3D" id="3.50.50.60">
    <property type="entry name" value="FAD/NAD(P)-binding domain"/>
    <property type="match status" value="1"/>
</dbReference>
<dbReference type="InterPro" id="IPR006076">
    <property type="entry name" value="FAD-dep_OxRdtase"/>
</dbReference>
<dbReference type="GO" id="GO:0005737">
    <property type="term" value="C:cytoplasm"/>
    <property type="evidence" value="ECO:0007669"/>
    <property type="project" value="TreeGrafter"/>
</dbReference>
<dbReference type="RefSeq" id="WP_306345481.1">
    <property type="nucleotide sequence ID" value="NZ_CP051181.1"/>
</dbReference>
<dbReference type="STRING" id="53501.SAMN04488043_102369"/>
<organism evidence="3 4">
    <name type="scientific">Thalassovita gelatinovora</name>
    <name type="common">Thalassobius gelatinovorus</name>
    <dbReference type="NCBI Taxonomy" id="53501"/>
    <lineage>
        <taxon>Bacteria</taxon>
        <taxon>Pseudomonadati</taxon>
        <taxon>Pseudomonadota</taxon>
        <taxon>Alphaproteobacteria</taxon>
        <taxon>Rhodobacterales</taxon>
        <taxon>Roseobacteraceae</taxon>
        <taxon>Thalassovita</taxon>
    </lineage>
</organism>
<dbReference type="Pfam" id="PF01266">
    <property type="entry name" value="DAO"/>
    <property type="match status" value="1"/>
</dbReference>
<keyword evidence="1 3" id="KW-0560">Oxidoreductase</keyword>
<evidence type="ECO:0000256" key="1">
    <source>
        <dbReference type="ARBA" id="ARBA00023002"/>
    </source>
</evidence>
<dbReference type="EMBL" id="CYSA01000015">
    <property type="protein sequence ID" value="CUH64483.1"/>
    <property type="molecule type" value="Genomic_DNA"/>
</dbReference>
<name>A0A0P1FX80_THAGE</name>
<dbReference type="AlphaFoldDB" id="A0A0P1FX80"/>
<accession>A0A0P1FX80</accession>
<proteinExistence type="predicted"/>
<dbReference type="InterPro" id="IPR036188">
    <property type="entry name" value="FAD/NAD-bd_sf"/>
</dbReference>
<sequence>MISETESGLWGASLTHRIEADILNEDISADLVIVGGGFTGCAAALEAARLGASVVLLEAQTIGFGGSGRNVGLVNAGLWLPPETIVAQMGDSAGRRLITALAEAPGRVFDIIAREGISCEATHKGTLHLAHAPRGMHDLRDRYRQASAFGMDVELLDAEETRKRIGSAAFHGALFHPVAGTVQPLAYCHGLARAAQAAGARLYEGSPAQSVVREGEAWVVTARGRTIRAAGLLVATNAYPAAGTGMKTPRCAPVNFSQFATAPLPQDVLAHVLPGQEGCWDTALVMFSLRRDAAGRLIVGGMGDSNGPSGGIHAQWARRKLRRLYPELADLPFEQSWSGRIAMTGDHIMKVLSLGPSAYSIFGYSGRGIAPGTVFGTLAAQAILHDAPDLFPAPVVARHRENLTAAKGAYYEFGATMAHAVQARFGGR</sequence>
<dbReference type="PANTHER" id="PTHR13847">
    <property type="entry name" value="SARCOSINE DEHYDROGENASE-RELATED"/>
    <property type="match status" value="1"/>
</dbReference>
<dbReference type="Proteomes" id="UP000051587">
    <property type="component" value="Unassembled WGS sequence"/>
</dbReference>
<dbReference type="GO" id="GO:0016491">
    <property type="term" value="F:oxidoreductase activity"/>
    <property type="evidence" value="ECO:0007669"/>
    <property type="project" value="UniProtKB-KW"/>
</dbReference>
<gene>
    <name evidence="3" type="primary">puuB_2</name>
    <name evidence="3" type="ORF">TG4357_01308</name>
</gene>
<feature type="domain" description="FAD dependent oxidoreductase" evidence="2">
    <location>
        <begin position="30"/>
        <end position="381"/>
    </location>
</feature>